<keyword evidence="11 17" id="KW-0472">Membrane</keyword>
<dbReference type="NCBIfam" id="NF001395">
    <property type="entry name" value="PRK00281.3-1"/>
    <property type="match status" value="1"/>
</dbReference>
<evidence type="ECO:0000256" key="2">
    <source>
        <dbReference type="ARBA" id="ARBA00010621"/>
    </source>
</evidence>
<dbReference type="InterPro" id="IPR003824">
    <property type="entry name" value="UppP"/>
</dbReference>
<dbReference type="EC" id="3.6.1.27" evidence="3 17"/>
<keyword evidence="7 17" id="KW-0378">Hydrolase</keyword>
<keyword evidence="9 17" id="KW-0573">Peptidoglycan synthesis</keyword>
<dbReference type="Proteomes" id="UP000460272">
    <property type="component" value="Unassembled WGS sequence"/>
</dbReference>
<dbReference type="HAMAP" id="MF_01006">
    <property type="entry name" value="Undec_diphosphatase"/>
    <property type="match status" value="1"/>
</dbReference>
<dbReference type="PANTHER" id="PTHR30622:SF4">
    <property type="entry name" value="UNDECAPRENYL-DIPHOSPHATASE"/>
    <property type="match status" value="1"/>
</dbReference>
<evidence type="ECO:0000256" key="12">
    <source>
        <dbReference type="ARBA" id="ARBA00023251"/>
    </source>
</evidence>
<evidence type="ECO:0000256" key="1">
    <source>
        <dbReference type="ARBA" id="ARBA00004651"/>
    </source>
</evidence>
<comment type="subcellular location">
    <subcellularLocation>
        <location evidence="1 17">Cell membrane</location>
        <topology evidence="1 17">Multi-pass membrane protein</topology>
    </subcellularLocation>
</comment>
<evidence type="ECO:0000313" key="20">
    <source>
        <dbReference type="Proteomes" id="UP000460272"/>
    </source>
</evidence>
<evidence type="ECO:0000256" key="3">
    <source>
        <dbReference type="ARBA" id="ARBA00012374"/>
    </source>
</evidence>
<organism evidence="19 20">
    <name type="scientific">Trebonia kvetii</name>
    <dbReference type="NCBI Taxonomy" id="2480626"/>
    <lineage>
        <taxon>Bacteria</taxon>
        <taxon>Bacillati</taxon>
        <taxon>Actinomycetota</taxon>
        <taxon>Actinomycetes</taxon>
        <taxon>Streptosporangiales</taxon>
        <taxon>Treboniaceae</taxon>
        <taxon>Trebonia</taxon>
    </lineage>
</organism>
<comment type="caution">
    <text evidence="19">The sequence shown here is derived from an EMBL/GenBank/DDBJ whole genome shotgun (WGS) entry which is preliminary data.</text>
</comment>
<feature type="transmembrane region" description="Helical" evidence="17">
    <location>
        <begin position="61"/>
        <end position="81"/>
    </location>
</feature>
<feature type="transmembrane region" description="Helical" evidence="17">
    <location>
        <begin position="358"/>
        <end position="376"/>
    </location>
</feature>
<evidence type="ECO:0000256" key="8">
    <source>
        <dbReference type="ARBA" id="ARBA00022960"/>
    </source>
</evidence>
<comment type="catalytic activity">
    <reaction evidence="16 17">
        <text>di-trans,octa-cis-undecaprenyl diphosphate + H2O = di-trans,octa-cis-undecaprenyl phosphate + phosphate + H(+)</text>
        <dbReference type="Rhea" id="RHEA:28094"/>
        <dbReference type="ChEBI" id="CHEBI:15377"/>
        <dbReference type="ChEBI" id="CHEBI:15378"/>
        <dbReference type="ChEBI" id="CHEBI:43474"/>
        <dbReference type="ChEBI" id="CHEBI:58405"/>
        <dbReference type="ChEBI" id="CHEBI:60392"/>
        <dbReference type="EC" id="3.6.1.27"/>
    </reaction>
</comment>
<evidence type="ECO:0000256" key="5">
    <source>
        <dbReference type="ARBA" id="ARBA00022475"/>
    </source>
</evidence>
<reference evidence="19 20" key="1">
    <citation type="submission" date="2018-11" db="EMBL/GenBank/DDBJ databases">
        <title>Trebonia kvetii gen.nov., sp.nov., a novel acidophilic actinobacterium, and proposal of the new actinobacterial family Treboniaceae fam. nov.</title>
        <authorList>
            <person name="Rapoport D."/>
            <person name="Sagova-Mareckova M."/>
            <person name="Sedlacek I."/>
            <person name="Provaznik J."/>
            <person name="Kralova S."/>
            <person name="Pavlinic D."/>
            <person name="Benes V."/>
            <person name="Kopecky J."/>
        </authorList>
    </citation>
    <scope>NUCLEOTIDE SEQUENCE [LARGE SCALE GENOMIC DNA]</scope>
    <source>
        <strain evidence="19 20">15Tr583</strain>
    </source>
</reference>
<keyword evidence="13 17" id="KW-0961">Cell wall biogenesis/degradation</keyword>
<gene>
    <name evidence="17" type="primary">uppP</name>
    <name evidence="19" type="ORF">EAS64_13400</name>
</gene>
<keyword evidence="6 17" id="KW-0812">Transmembrane</keyword>
<keyword evidence="12 17" id="KW-0046">Antibiotic resistance</keyword>
<feature type="region of interest" description="Disordered" evidence="18">
    <location>
        <begin position="195"/>
        <end position="244"/>
    </location>
</feature>
<dbReference type="GO" id="GO:0071555">
    <property type="term" value="P:cell wall organization"/>
    <property type="evidence" value="ECO:0007669"/>
    <property type="project" value="UniProtKB-KW"/>
</dbReference>
<accession>A0A6P2C7L3</accession>
<dbReference type="OrthoDB" id="9808289at2"/>
<evidence type="ECO:0000256" key="11">
    <source>
        <dbReference type="ARBA" id="ARBA00023136"/>
    </source>
</evidence>
<keyword evidence="20" id="KW-1185">Reference proteome</keyword>
<evidence type="ECO:0000256" key="16">
    <source>
        <dbReference type="ARBA" id="ARBA00047594"/>
    </source>
</evidence>
<dbReference type="AlphaFoldDB" id="A0A6P2C7L3"/>
<dbReference type="EMBL" id="RPFW01000002">
    <property type="protein sequence ID" value="TVZ05523.1"/>
    <property type="molecule type" value="Genomic_DNA"/>
</dbReference>
<sequence length="377" mass="39865">MSGRGAGVTYLQAVVIALIQGVTELFPISSLGHSVLVPAWFGGSWESLVTQSSEANSESSFYLAYIVALHCATALALLWFFRADWVRIIRGFLRSLPASVRLSMRARRPRLSVQDKDERLAWMIIFATIPVGLTGILLEHAFRTLFAKPLAAAIFLFINGLILLGAEVLRRSTARRKQAGVPAVATSSVQPHAPAYAADPGYPGAPSHAAGPPHAPAFPHEPADRGAPASHRGPSGGRAAADIAAAERSDERISGLSYKDATVIGAAQILALLAGISRSGVTMAGGLWRGLDNEDAARFAFLLATPVILAAGLLKVPSLAGPAGAHIHGQVAIGFIVCGIAAYASVRFLVRWFQTRTLTPFAIYCLAFGLLSILRFG</sequence>
<evidence type="ECO:0000256" key="9">
    <source>
        <dbReference type="ARBA" id="ARBA00022984"/>
    </source>
</evidence>
<evidence type="ECO:0000256" key="13">
    <source>
        <dbReference type="ARBA" id="ARBA00023316"/>
    </source>
</evidence>
<evidence type="ECO:0000256" key="18">
    <source>
        <dbReference type="SAM" id="MobiDB-lite"/>
    </source>
</evidence>
<keyword evidence="5 17" id="KW-1003">Cell membrane</keyword>
<feature type="transmembrane region" description="Helical" evidence="17">
    <location>
        <begin position="150"/>
        <end position="169"/>
    </location>
</feature>
<comment type="similarity">
    <text evidence="2 17">Belongs to the UppP family.</text>
</comment>
<evidence type="ECO:0000256" key="14">
    <source>
        <dbReference type="ARBA" id="ARBA00032707"/>
    </source>
</evidence>
<dbReference type="GO" id="GO:0050380">
    <property type="term" value="F:undecaprenyl-diphosphatase activity"/>
    <property type="evidence" value="ECO:0007669"/>
    <property type="project" value="UniProtKB-UniRule"/>
</dbReference>
<evidence type="ECO:0000256" key="10">
    <source>
        <dbReference type="ARBA" id="ARBA00022989"/>
    </source>
</evidence>
<evidence type="ECO:0000256" key="7">
    <source>
        <dbReference type="ARBA" id="ARBA00022801"/>
    </source>
</evidence>
<proteinExistence type="inferred from homology"/>
<protein>
    <recommendedName>
        <fullName evidence="4 17">Undecaprenyl-diphosphatase</fullName>
        <ecNumber evidence="3 17">3.6.1.27</ecNumber>
    </recommendedName>
    <alternativeName>
        <fullName evidence="15 17">Bacitracin resistance protein</fullName>
    </alternativeName>
    <alternativeName>
        <fullName evidence="14 17">Undecaprenyl pyrophosphate phosphatase</fullName>
    </alternativeName>
</protein>
<evidence type="ECO:0000256" key="17">
    <source>
        <dbReference type="HAMAP-Rule" id="MF_01006"/>
    </source>
</evidence>
<dbReference type="PANTHER" id="PTHR30622">
    <property type="entry name" value="UNDECAPRENYL-DIPHOSPHATASE"/>
    <property type="match status" value="1"/>
</dbReference>
<name>A0A6P2C7L3_9ACTN</name>
<keyword evidence="8 17" id="KW-0133">Cell shape</keyword>
<feature type="transmembrane region" description="Helical" evidence="17">
    <location>
        <begin position="326"/>
        <end position="346"/>
    </location>
</feature>
<feature type="transmembrane region" description="Helical" evidence="17">
    <location>
        <begin position="120"/>
        <end position="138"/>
    </location>
</feature>
<comment type="function">
    <text evidence="17">Catalyzes the dephosphorylation of undecaprenyl diphosphate (UPP). Confers resistance to bacitracin.</text>
</comment>
<evidence type="ECO:0000256" key="6">
    <source>
        <dbReference type="ARBA" id="ARBA00022692"/>
    </source>
</evidence>
<comment type="miscellaneous">
    <text evidence="17">Bacitracin is thought to be involved in the inhibition of peptidoglycan synthesis by sequestering undecaprenyl diphosphate, thereby reducing the pool of lipid carrier available.</text>
</comment>
<dbReference type="Pfam" id="PF02673">
    <property type="entry name" value="BacA"/>
    <property type="match status" value="2"/>
</dbReference>
<feature type="transmembrane region" description="Helical" evidence="17">
    <location>
        <begin position="296"/>
        <end position="314"/>
    </location>
</feature>
<feature type="transmembrane region" description="Helical" evidence="17">
    <location>
        <begin position="12"/>
        <end position="41"/>
    </location>
</feature>
<evidence type="ECO:0000256" key="15">
    <source>
        <dbReference type="ARBA" id="ARBA00032932"/>
    </source>
</evidence>
<dbReference type="GO" id="GO:0009252">
    <property type="term" value="P:peptidoglycan biosynthetic process"/>
    <property type="evidence" value="ECO:0007669"/>
    <property type="project" value="UniProtKB-KW"/>
</dbReference>
<dbReference type="GO" id="GO:0008360">
    <property type="term" value="P:regulation of cell shape"/>
    <property type="evidence" value="ECO:0007669"/>
    <property type="project" value="UniProtKB-KW"/>
</dbReference>
<evidence type="ECO:0000313" key="19">
    <source>
        <dbReference type="EMBL" id="TVZ05523.1"/>
    </source>
</evidence>
<dbReference type="GO" id="GO:0046677">
    <property type="term" value="P:response to antibiotic"/>
    <property type="evidence" value="ECO:0007669"/>
    <property type="project" value="UniProtKB-UniRule"/>
</dbReference>
<keyword evidence="10 17" id="KW-1133">Transmembrane helix</keyword>
<feature type="compositionally biased region" description="Low complexity" evidence="18">
    <location>
        <begin position="195"/>
        <end position="220"/>
    </location>
</feature>
<dbReference type="GO" id="GO:0005886">
    <property type="term" value="C:plasma membrane"/>
    <property type="evidence" value="ECO:0007669"/>
    <property type="project" value="UniProtKB-SubCell"/>
</dbReference>
<evidence type="ECO:0000256" key="4">
    <source>
        <dbReference type="ARBA" id="ARBA00021581"/>
    </source>
</evidence>